<evidence type="ECO:0000259" key="1">
    <source>
        <dbReference type="SMART" id="SM00587"/>
    </source>
</evidence>
<keyword evidence="3" id="KW-1185">Reference proteome</keyword>
<feature type="domain" description="CHK kinase-like" evidence="1">
    <location>
        <begin position="87"/>
        <end position="287"/>
    </location>
</feature>
<dbReference type="EMBL" id="CAJVCH010534036">
    <property type="protein sequence ID" value="CAG7824798.1"/>
    <property type="molecule type" value="Genomic_DNA"/>
</dbReference>
<dbReference type="Proteomes" id="UP000708208">
    <property type="component" value="Unassembled WGS sequence"/>
</dbReference>
<dbReference type="InterPro" id="IPR004119">
    <property type="entry name" value="EcKL"/>
</dbReference>
<proteinExistence type="predicted"/>
<sequence>MKPTIKVFDGKSFYKEVLKPHGVTDIKSVDFATVPFREEFDAFKRFGNAAEFFNDVVPVLHDFVRQRSQLFTLDMIPKSYFANESIIVTEQFAKQACISFLSKRSKKHSLPQARLVLQTLAKFHAASYVLLQDVQVRESFLQKFDAEDDIAEEATEATFWEAEFALCREILQHYPAEGTDLAEATLESLKGQLVSKIYSCFNRDNLTLGYVLCHGDFQSHNLMLLDDEKTEGNQHTVFINYEACRVCSPNVDIGFYLFNSVQQEVRSHHWKNLLRCYYEYFETFVVLLGGTLEFTFEELLDDFKDKCVPGFYNAIFQFLTAEGVQGLVDLDLRNSDQTLFAKWAQRNSVRASKIAIEVGKLFLDFERIIDNCQS</sequence>
<evidence type="ECO:0000313" key="3">
    <source>
        <dbReference type="Proteomes" id="UP000708208"/>
    </source>
</evidence>
<dbReference type="InterPro" id="IPR015897">
    <property type="entry name" value="CHK_kinase-like"/>
</dbReference>
<dbReference type="AlphaFoldDB" id="A0A8J2L1T6"/>
<evidence type="ECO:0000313" key="2">
    <source>
        <dbReference type="EMBL" id="CAG7824798.1"/>
    </source>
</evidence>
<gene>
    <name evidence="2" type="ORF">AFUS01_LOCUS34939</name>
</gene>
<dbReference type="Pfam" id="PF02958">
    <property type="entry name" value="EcKL"/>
    <property type="match status" value="1"/>
</dbReference>
<dbReference type="PANTHER" id="PTHR11012:SF30">
    <property type="entry name" value="PROTEIN KINASE-LIKE DOMAIN-CONTAINING"/>
    <property type="match status" value="1"/>
</dbReference>
<comment type="caution">
    <text evidence="2">The sequence shown here is derived from an EMBL/GenBank/DDBJ whole genome shotgun (WGS) entry which is preliminary data.</text>
</comment>
<name>A0A8J2L1T6_9HEXA</name>
<protein>
    <recommendedName>
        <fullName evidence="1">CHK kinase-like domain-containing protein</fullName>
    </recommendedName>
</protein>
<dbReference type="SMART" id="SM00587">
    <property type="entry name" value="CHK"/>
    <property type="match status" value="1"/>
</dbReference>
<reference evidence="2" key="1">
    <citation type="submission" date="2021-06" db="EMBL/GenBank/DDBJ databases">
        <authorList>
            <person name="Hodson N. C."/>
            <person name="Mongue J. A."/>
            <person name="Jaron S. K."/>
        </authorList>
    </citation>
    <scope>NUCLEOTIDE SEQUENCE</scope>
</reference>
<dbReference type="OrthoDB" id="190089at2759"/>
<dbReference type="PANTHER" id="PTHR11012">
    <property type="entry name" value="PROTEIN KINASE-LIKE DOMAIN-CONTAINING"/>
    <property type="match status" value="1"/>
</dbReference>
<accession>A0A8J2L1T6</accession>
<organism evidence="2 3">
    <name type="scientific">Allacma fusca</name>
    <dbReference type="NCBI Taxonomy" id="39272"/>
    <lineage>
        <taxon>Eukaryota</taxon>
        <taxon>Metazoa</taxon>
        <taxon>Ecdysozoa</taxon>
        <taxon>Arthropoda</taxon>
        <taxon>Hexapoda</taxon>
        <taxon>Collembola</taxon>
        <taxon>Symphypleona</taxon>
        <taxon>Sminthuridae</taxon>
        <taxon>Allacma</taxon>
    </lineage>
</organism>